<feature type="domain" description="Mutator-like transposase" evidence="1">
    <location>
        <begin position="84"/>
        <end position="222"/>
    </location>
</feature>
<dbReference type="InterPro" id="IPR049012">
    <property type="entry name" value="Mutator_transp_dom"/>
</dbReference>
<dbReference type="InParanoid" id="K1Q7N1"/>
<name>K1Q7N1_MAGGI</name>
<gene>
    <name evidence="2" type="ORF">CGI_10011860</name>
</gene>
<accession>K1Q7N1</accession>
<evidence type="ECO:0000259" key="1">
    <source>
        <dbReference type="Pfam" id="PF20700"/>
    </source>
</evidence>
<dbReference type="HOGENOM" id="CLU_1082782_0_0_1"/>
<evidence type="ECO:0000313" key="2">
    <source>
        <dbReference type="EMBL" id="EKC27314.1"/>
    </source>
</evidence>
<proteinExistence type="predicted"/>
<sequence length="289" mass="32450">MAAPLCTVVRDNRGRFSTDKAAIREKRDDVRRKRVKQNIIVEHNYSIGHIHDDLCNFNGCEDCCPGYTRLLNSKKIETEEWKEGRRVIEWKCLIDSLSHCLVCKMGPLQLTYENIKGEMKMGLGGYLYIQCSNCGQLNNVPYGSTYTKPSTRGQKIFTVNTKLGAAMIDSIGGPQRVNNFLTTLDLPSISHKNLKCMERRAGNLIEAYADKSMASATEASFDAEMSDLGSSQACEHANRAVSLRAPKHLHYGESESLDFRVKATAACINEGRKYLPEVEVLNVMMFVYC</sequence>
<dbReference type="EMBL" id="JH818573">
    <property type="protein sequence ID" value="EKC27314.1"/>
    <property type="molecule type" value="Genomic_DNA"/>
</dbReference>
<protein>
    <recommendedName>
        <fullName evidence="1">Mutator-like transposase domain-containing protein</fullName>
    </recommendedName>
</protein>
<reference evidence="2" key="1">
    <citation type="journal article" date="2012" name="Nature">
        <title>The oyster genome reveals stress adaptation and complexity of shell formation.</title>
        <authorList>
            <person name="Zhang G."/>
            <person name="Fang X."/>
            <person name="Guo X."/>
            <person name="Li L."/>
            <person name="Luo R."/>
            <person name="Xu F."/>
            <person name="Yang P."/>
            <person name="Zhang L."/>
            <person name="Wang X."/>
            <person name="Qi H."/>
            <person name="Xiong Z."/>
            <person name="Que H."/>
            <person name="Xie Y."/>
            <person name="Holland P.W."/>
            <person name="Paps J."/>
            <person name="Zhu Y."/>
            <person name="Wu F."/>
            <person name="Chen Y."/>
            <person name="Wang J."/>
            <person name="Peng C."/>
            <person name="Meng J."/>
            <person name="Yang L."/>
            <person name="Liu J."/>
            <person name="Wen B."/>
            <person name="Zhang N."/>
            <person name="Huang Z."/>
            <person name="Zhu Q."/>
            <person name="Feng Y."/>
            <person name="Mount A."/>
            <person name="Hedgecock D."/>
            <person name="Xu Z."/>
            <person name="Liu Y."/>
            <person name="Domazet-Loso T."/>
            <person name="Du Y."/>
            <person name="Sun X."/>
            <person name="Zhang S."/>
            <person name="Liu B."/>
            <person name="Cheng P."/>
            <person name="Jiang X."/>
            <person name="Li J."/>
            <person name="Fan D."/>
            <person name="Wang W."/>
            <person name="Fu W."/>
            <person name="Wang T."/>
            <person name="Wang B."/>
            <person name="Zhang J."/>
            <person name="Peng Z."/>
            <person name="Li Y."/>
            <person name="Li N."/>
            <person name="Wang J."/>
            <person name="Chen M."/>
            <person name="He Y."/>
            <person name="Tan F."/>
            <person name="Song X."/>
            <person name="Zheng Q."/>
            <person name="Huang R."/>
            <person name="Yang H."/>
            <person name="Du X."/>
            <person name="Chen L."/>
            <person name="Yang M."/>
            <person name="Gaffney P.M."/>
            <person name="Wang S."/>
            <person name="Luo L."/>
            <person name="She Z."/>
            <person name="Ming Y."/>
            <person name="Huang W."/>
            <person name="Zhang S."/>
            <person name="Huang B."/>
            <person name="Zhang Y."/>
            <person name="Qu T."/>
            <person name="Ni P."/>
            <person name="Miao G."/>
            <person name="Wang J."/>
            <person name="Wang Q."/>
            <person name="Steinberg C.E."/>
            <person name="Wang H."/>
            <person name="Li N."/>
            <person name="Qian L."/>
            <person name="Zhang G."/>
            <person name="Li Y."/>
            <person name="Yang H."/>
            <person name="Liu X."/>
            <person name="Wang J."/>
            <person name="Yin Y."/>
            <person name="Wang J."/>
        </authorList>
    </citation>
    <scope>NUCLEOTIDE SEQUENCE [LARGE SCALE GENOMIC DNA]</scope>
    <source>
        <strain evidence="2">05x7-T-G4-1.051#20</strain>
    </source>
</reference>
<dbReference type="Pfam" id="PF20700">
    <property type="entry name" value="Mutator"/>
    <property type="match status" value="1"/>
</dbReference>
<dbReference type="AlphaFoldDB" id="K1Q7N1"/>
<organism evidence="2">
    <name type="scientific">Magallana gigas</name>
    <name type="common">Pacific oyster</name>
    <name type="synonym">Crassostrea gigas</name>
    <dbReference type="NCBI Taxonomy" id="29159"/>
    <lineage>
        <taxon>Eukaryota</taxon>
        <taxon>Metazoa</taxon>
        <taxon>Spiralia</taxon>
        <taxon>Lophotrochozoa</taxon>
        <taxon>Mollusca</taxon>
        <taxon>Bivalvia</taxon>
        <taxon>Autobranchia</taxon>
        <taxon>Pteriomorphia</taxon>
        <taxon>Ostreida</taxon>
        <taxon>Ostreoidea</taxon>
        <taxon>Ostreidae</taxon>
        <taxon>Magallana</taxon>
    </lineage>
</organism>